<dbReference type="PANTHER" id="PTHR37811">
    <property type="entry name" value="BLL5343 PROTEIN"/>
    <property type="match status" value="1"/>
</dbReference>
<dbReference type="PANTHER" id="PTHR37811:SF2">
    <property type="entry name" value="ABM DOMAIN-CONTAINING PROTEIN"/>
    <property type="match status" value="1"/>
</dbReference>
<dbReference type="Proteomes" id="UP000536835">
    <property type="component" value="Unassembled WGS sequence"/>
</dbReference>
<dbReference type="GO" id="GO:0004497">
    <property type="term" value="F:monooxygenase activity"/>
    <property type="evidence" value="ECO:0007669"/>
    <property type="project" value="UniProtKB-KW"/>
</dbReference>
<protein>
    <submittedName>
        <fullName evidence="2">Antibiotic biosynthesis monooxygenase</fullName>
    </submittedName>
</protein>
<evidence type="ECO:0000313" key="3">
    <source>
        <dbReference type="Proteomes" id="UP000536835"/>
    </source>
</evidence>
<dbReference type="SUPFAM" id="SSF54909">
    <property type="entry name" value="Dimeric alpha+beta barrel"/>
    <property type="match status" value="1"/>
</dbReference>
<keyword evidence="2" id="KW-0503">Monooxygenase</keyword>
<gene>
    <name evidence="2" type="ORF">HK107_00280</name>
</gene>
<accession>A0A7Y3RJY6</accession>
<organism evidence="2 3">
    <name type="scientific">Parvularcula mediterranea</name>
    <dbReference type="NCBI Taxonomy" id="2732508"/>
    <lineage>
        <taxon>Bacteria</taxon>
        <taxon>Pseudomonadati</taxon>
        <taxon>Pseudomonadota</taxon>
        <taxon>Alphaproteobacteria</taxon>
        <taxon>Parvularculales</taxon>
        <taxon>Parvularculaceae</taxon>
        <taxon>Parvularcula</taxon>
    </lineage>
</organism>
<evidence type="ECO:0000259" key="1">
    <source>
        <dbReference type="Pfam" id="PF03992"/>
    </source>
</evidence>
<dbReference type="RefSeq" id="WP_173195649.1">
    <property type="nucleotide sequence ID" value="NZ_JABFCX010000001.1"/>
</dbReference>
<dbReference type="InterPro" id="IPR052936">
    <property type="entry name" value="Jasmonate_Hydroxylase-like"/>
</dbReference>
<evidence type="ECO:0000313" key="2">
    <source>
        <dbReference type="EMBL" id="NNU14757.1"/>
    </source>
</evidence>
<proteinExistence type="predicted"/>
<reference evidence="2 3" key="1">
    <citation type="submission" date="2020-05" db="EMBL/GenBank/DDBJ databases">
        <title>Parvularcula mediterraneae sp. nov., isolated from polypropylene straw from shallow seawater of the seashore of Laganas in Zakynthos island, Greece.</title>
        <authorList>
            <person name="Szabo I."/>
            <person name="Al-Omari J."/>
            <person name="Rado J."/>
            <person name="Szerdahelyi G.S."/>
        </authorList>
    </citation>
    <scope>NUCLEOTIDE SEQUENCE [LARGE SCALE GENOMIC DNA]</scope>
    <source>
        <strain evidence="2 3">ZS-1/3</strain>
    </source>
</reference>
<keyword evidence="2" id="KW-0560">Oxidoreductase</keyword>
<name>A0A7Y3RJY6_9PROT</name>
<feature type="domain" description="ABM" evidence="1">
    <location>
        <begin position="25"/>
        <end position="81"/>
    </location>
</feature>
<dbReference type="InterPro" id="IPR011008">
    <property type="entry name" value="Dimeric_a/b-barrel"/>
</dbReference>
<dbReference type="Pfam" id="PF03992">
    <property type="entry name" value="ABM"/>
    <property type="match status" value="1"/>
</dbReference>
<dbReference type="EMBL" id="JABFCX010000001">
    <property type="protein sequence ID" value="NNU14757.1"/>
    <property type="molecule type" value="Genomic_DNA"/>
</dbReference>
<dbReference type="AlphaFoldDB" id="A0A7Y3RJY6"/>
<keyword evidence="3" id="KW-1185">Reference proteome</keyword>
<dbReference type="InterPro" id="IPR007138">
    <property type="entry name" value="ABM_dom"/>
</dbReference>
<sequence length="118" mass="13354">MFARGLTPPYYAVVFSSRLADGAGYAETAERMVALAKTMEGYLGAESARSPDGFGITVSYWQDEEAIRTWKRHAEHKDAQAEGIDRFYEHYELRVARVSRAYSGPEGRRLIEKEKSDV</sequence>
<dbReference type="Gene3D" id="3.30.70.100">
    <property type="match status" value="1"/>
</dbReference>
<comment type="caution">
    <text evidence="2">The sequence shown here is derived from an EMBL/GenBank/DDBJ whole genome shotgun (WGS) entry which is preliminary data.</text>
</comment>